<keyword evidence="2" id="KW-1133">Transmembrane helix</keyword>
<evidence type="ECO:0000313" key="3">
    <source>
        <dbReference type="EMBL" id="RZS67110.1"/>
    </source>
</evidence>
<evidence type="ECO:0000313" key="4">
    <source>
        <dbReference type="Proteomes" id="UP000293874"/>
    </source>
</evidence>
<organism evidence="3 4">
    <name type="scientific">Pseudobacter ginsenosidimutans</name>
    <dbReference type="NCBI Taxonomy" id="661488"/>
    <lineage>
        <taxon>Bacteria</taxon>
        <taxon>Pseudomonadati</taxon>
        <taxon>Bacteroidota</taxon>
        <taxon>Chitinophagia</taxon>
        <taxon>Chitinophagales</taxon>
        <taxon>Chitinophagaceae</taxon>
        <taxon>Pseudobacter</taxon>
    </lineage>
</organism>
<name>A0A4V2EZN5_9BACT</name>
<dbReference type="Proteomes" id="UP000293874">
    <property type="component" value="Unassembled WGS sequence"/>
</dbReference>
<keyword evidence="2" id="KW-0472">Membrane</keyword>
<evidence type="ECO:0000256" key="2">
    <source>
        <dbReference type="SAM" id="Phobius"/>
    </source>
</evidence>
<dbReference type="EMBL" id="SGXA01000004">
    <property type="protein sequence ID" value="RZS67110.1"/>
    <property type="molecule type" value="Genomic_DNA"/>
</dbReference>
<reference evidence="3 4" key="1">
    <citation type="submission" date="2019-02" db="EMBL/GenBank/DDBJ databases">
        <title>Genomic Encyclopedia of Type Strains, Phase IV (KMG-IV): sequencing the most valuable type-strain genomes for metagenomic binning, comparative biology and taxonomic classification.</title>
        <authorList>
            <person name="Goeker M."/>
        </authorList>
    </citation>
    <scope>NUCLEOTIDE SEQUENCE [LARGE SCALE GENOMIC DNA]</scope>
    <source>
        <strain evidence="3 4">DSM 18116</strain>
    </source>
</reference>
<feature type="transmembrane region" description="Helical" evidence="2">
    <location>
        <begin position="15"/>
        <end position="37"/>
    </location>
</feature>
<dbReference type="RefSeq" id="WP_130543986.1">
    <property type="nucleotide sequence ID" value="NZ_CP042431.1"/>
</dbReference>
<dbReference type="Gene3D" id="1.10.287.1490">
    <property type="match status" value="1"/>
</dbReference>
<gene>
    <name evidence="3" type="ORF">EV199_5495</name>
</gene>
<dbReference type="AlphaFoldDB" id="A0A4V2EZN5"/>
<evidence type="ECO:0000256" key="1">
    <source>
        <dbReference type="SAM" id="Coils"/>
    </source>
</evidence>
<keyword evidence="2" id="KW-0812">Transmembrane</keyword>
<feature type="coiled-coil region" evidence="1">
    <location>
        <begin position="94"/>
        <end position="422"/>
    </location>
</feature>
<proteinExistence type="predicted"/>
<keyword evidence="4" id="KW-1185">Reference proteome</keyword>
<keyword evidence="1" id="KW-0175">Coiled coil</keyword>
<protein>
    <submittedName>
        <fullName evidence="3">Uncharacterized protein</fullName>
    </submittedName>
</protein>
<accession>A0A4V2EZN5</accession>
<sequence length="466" mass="53518">MMSLLLVSLYEFKQFLQIVLWIAVPLTVVAVGMTIYLHYRRRKKPAEADTGHPLLDASEWKLALAGSSAGTGPVSSEPLPDWLASSNPDNTTLLKKYEAEVRRYKEDYATLKEDYKELEFKYEDLRNKAYNGKHSNEGDEKPLSTQEKEKLQQQLRDAEQAVVNAKAEIEKLQACFSQQVDELGGQHRQEKDQLVADLAALRTENEKLQNKFAALQQQAPASKSKIPSDAVSIDAQRITVLEELLAKTEEENNLLKNRLTEGEYLQDLAQEKKLQVDFLQQQLEQRIKNFHQLERKADEAANHLREMKDKSASFEYRIQVLSEELTEKQSEITKISEEAIEWRATAQISQQEKQVQQQQIEEKTLLVNQLESSLRNMQDEHQTLRTDIDSRQQVMDGLRDDLLKEQQKAKELESKLELSSNLLVRIYSELARSLNAGWMQWQQGQEPLPLEIPAAEAVTEKSKETA</sequence>
<comment type="caution">
    <text evidence="3">The sequence shown here is derived from an EMBL/GenBank/DDBJ whole genome shotgun (WGS) entry which is preliminary data.</text>
</comment>
<dbReference type="OrthoDB" id="622461at2"/>